<evidence type="ECO:0000313" key="1">
    <source>
        <dbReference type="EMBL" id="GJN13344.1"/>
    </source>
</evidence>
<evidence type="ECO:0000313" key="2">
    <source>
        <dbReference type="Proteomes" id="UP001054889"/>
    </source>
</evidence>
<reference evidence="1" key="2">
    <citation type="submission" date="2021-12" db="EMBL/GenBank/DDBJ databases">
        <title>Resequencing data analysis of finger millet.</title>
        <authorList>
            <person name="Hatakeyama M."/>
            <person name="Aluri S."/>
            <person name="Balachadran M.T."/>
            <person name="Sivarajan S.R."/>
            <person name="Poveda L."/>
            <person name="Shimizu-Inatsugi R."/>
            <person name="Schlapbach R."/>
            <person name="Sreeman S.M."/>
            <person name="Shimizu K.K."/>
        </authorList>
    </citation>
    <scope>NUCLEOTIDE SEQUENCE</scope>
</reference>
<proteinExistence type="predicted"/>
<comment type="caution">
    <text evidence="1">The sequence shown here is derived from an EMBL/GenBank/DDBJ whole genome shotgun (WGS) entry which is preliminary data.</text>
</comment>
<keyword evidence="2" id="KW-1185">Reference proteome</keyword>
<reference evidence="1" key="1">
    <citation type="journal article" date="2018" name="DNA Res.">
        <title>Multiple hybrid de novo genome assembly of finger millet, an orphan allotetraploid crop.</title>
        <authorList>
            <person name="Hatakeyama M."/>
            <person name="Aluri S."/>
            <person name="Balachadran M.T."/>
            <person name="Sivarajan S.R."/>
            <person name="Patrignani A."/>
            <person name="Gruter S."/>
            <person name="Poveda L."/>
            <person name="Shimizu-Inatsugi R."/>
            <person name="Baeten J."/>
            <person name="Francoijs K.J."/>
            <person name="Nataraja K.N."/>
            <person name="Reddy Y.A.N."/>
            <person name="Phadnis S."/>
            <person name="Ravikumar R.L."/>
            <person name="Schlapbach R."/>
            <person name="Sreeman S.M."/>
            <person name="Shimizu K.K."/>
        </authorList>
    </citation>
    <scope>NUCLEOTIDE SEQUENCE</scope>
</reference>
<name>A0AAV5DRN3_ELECO</name>
<dbReference type="EMBL" id="BQKI01000071">
    <property type="protein sequence ID" value="GJN13344.1"/>
    <property type="molecule type" value="Genomic_DNA"/>
</dbReference>
<sequence length="59" mass="6504">MFSLLSMLLNGSSAQLISCVRHSHGKDAKRSTGDHVQWHGIKCSGLWTWEGLAFSTSRS</sequence>
<gene>
    <name evidence="1" type="primary">gb00037</name>
    <name evidence="1" type="ORF">PR202_gb00037</name>
</gene>
<accession>A0AAV5DRN3</accession>
<organism evidence="1 2">
    <name type="scientific">Eleusine coracana subsp. coracana</name>
    <dbReference type="NCBI Taxonomy" id="191504"/>
    <lineage>
        <taxon>Eukaryota</taxon>
        <taxon>Viridiplantae</taxon>
        <taxon>Streptophyta</taxon>
        <taxon>Embryophyta</taxon>
        <taxon>Tracheophyta</taxon>
        <taxon>Spermatophyta</taxon>
        <taxon>Magnoliopsida</taxon>
        <taxon>Liliopsida</taxon>
        <taxon>Poales</taxon>
        <taxon>Poaceae</taxon>
        <taxon>PACMAD clade</taxon>
        <taxon>Chloridoideae</taxon>
        <taxon>Cynodonteae</taxon>
        <taxon>Eleusininae</taxon>
        <taxon>Eleusine</taxon>
    </lineage>
</organism>
<dbReference type="AlphaFoldDB" id="A0AAV5DRN3"/>
<protein>
    <submittedName>
        <fullName evidence="1">Uncharacterized protein</fullName>
    </submittedName>
</protein>
<dbReference type="Proteomes" id="UP001054889">
    <property type="component" value="Unassembled WGS sequence"/>
</dbReference>